<keyword evidence="1" id="KW-1133">Transmembrane helix</keyword>
<name>A0A2P4Y811_9STRA</name>
<protein>
    <submittedName>
        <fullName evidence="2">Uncharacterized protein</fullName>
    </submittedName>
</protein>
<accession>A0A2P4Y811</accession>
<keyword evidence="3" id="KW-1185">Reference proteome</keyword>
<dbReference type="OrthoDB" id="121783at2759"/>
<evidence type="ECO:0000256" key="1">
    <source>
        <dbReference type="SAM" id="Phobius"/>
    </source>
</evidence>
<organism evidence="2 3">
    <name type="scientific">Phytophthora palmivora</name>
    <dbReference type="NCBI Taxonomy" id="4796"/>
    <lineage>
        <taxon>Eukaryota</taxon>
        <taxon>Sar</taxon>
        <taxon>Stramenopiles</taxon>
        <taxon>Oomycota</taxon>
        <taxon>Peronosporomycetes</taxon>
        <taxon>Peronosporales</taxon>
        <taxon>Peronosporaceae</taxon>
        <taxon>Phytophthora</taxon>
    </lineage>
</organism>
<dbReference type="EMBL" id="NCKW01005003">
    <property type="protein sequence ID" value="POM73809.1"/>
    <property type="molecule type" value="Genomic_DNA"/>
</dbReference>
<comment type="caution">
    <text evidence="2">The sequence shown here is derived from an EMBL/GenBank/DDBJ whole genome shotgun (WGS) entry which is preliminary data.</text>
</comment>
<evidence type="ECO:0000313" key="2">
    <source>
        <dbReference type="EMBL" id="POM73809.1"/>
    </source>
</evidence>
<evidence type="ECO:0000313" key="3">
    <source>
        <dbReference type="Proteomes" id="UP000237271"/>
    </source>
</evidence>
<proteinExistence type="predicted"/>
<keyword evidence="1" id="KW-0812">Transmembrane</keyword>
<feature type="transmembrane region" description="Helical" evidence="1">
    <location>
        <begin position="55"/>
        <end position="74"/>
    </location>
</feature>
<keyword evidence="1" id="KW-0472">Membrane</keyword>
<sequence length="138" mass="15864">MCTRVGTIQANKKGFPPSLVQGKSKRPKNVARGATQIVIAKSVPQMSTMHFNVDMRYVLVIINIMHIAAYYTLVNDESPVHKDKRKLSRVRQQCELTIDGWMEATFMINCICRCYSLQMSLRFRLERCSNKSDDFSNL</sequence>
<reference evidence="2 3" key="1">
    <citation type="journal article" date="2017" name="Genome Biol. Evol.">
        <title>Phytophthora megakarya and P. palmivora, closely related causal agents of cacao black pod rot, underwent increases in genome sizes and gene numbers by different mechanisms.</title>
        <authorList>
            <person name="Ali S.S."/>
            <person name="Shao J."/>
            <person name="Lary D.J."/>
            <person name="Kronmiller B."/>
            <person name="Shen D."/>
            <person name="Strem M.D."/>
            <person name="Amoako-Attah I."/>
            <person name="Akrofi A.Y."/>
            <person name="Begoude B.A."/>
            <person name="Ten Hoopen G.M."/>
            <person name="Coulibaly K."/>
            <person name="Kebe B.I."/>
            <person name="Melnick R.L."/>
            <person name="Guiltinan M.J."/>
            <person name="Tyler B.M."/>
            <person name="Meinhardt L.W."/>
            <person name="Bailey B.A."/>
        </authorList>
    </citation>
    <scope>NUCLEOTIDE SEQUENCE [LARGE SCALE GENOMIC DNA]</scope>
    <source>
        <strain evidence="3">sbr112.9</strain>
    </source>
</reference>
<dbReference type="AlphaFoldDB" id="A0A2P4Y811"/>
<dbReference type="Proteomes" id="UP000237271">
    <property type="component" value="Unassembled WGS sequence"/>
</dbReference>
<gene>
    <name evidence="2" type="ORF">PHPALM_9307</name>
</gene>